<dbReference type="Pfam" id="PF00386">
    <property type="entry name" value="C1q"/>
    <property type="match status" value="1"/>
</dbReference>
<keyword evidence="8" id="KW-1185">Reference proteome</keyword>
<keyword evidence="4" id="KW-0175">Coiled coil</keyword>
<evidence type="ECO:0000256" key="1">
    <source>
        <dbReference type="ARBA" id="ARBA00004613"/>
    </source>
</evidence>
<feature type="signal peptide" evidence="5">
    <location>
        <begin position="1"/>
        <end position="21"/>
    </location>
</feature>
<gene>
    <name evidence="7" type="ORF">PFLUV_G00185630</name>
</gene>
<evidence type="ECO:0000256" key="5">
    <source>
        <dbReference type="SAM" id="SignalP"/>
    </source>
</evidence>
<dbReference type="Proteomes" id="UP000465112">
    <property type="component" value="Chromosome 16"/>
</dbReference>
<dbReference type="InterPro" id="IPR008983">
    <property type="entry name" value="Tumour_necrosis_fac-like_dom"/>
</dbReference>
<reference evidence="7 8" key="1">
    <citation type="submission" date="2019-06" db="EMBL/GenBank/DDBJ databases">
        <title>A chromosome-scale genome assembly of the European perch, Perca fluviatilis.</title>
        <authorList>
            <person name="Roques C."/>
            <person name="Zahm M."/>
            <person name="Cabau C."/>
            <person name="Klopp C."/>
            <person name="Bouchez O."/>
            <person name="Donnadieu C."/>
            <person name="Kuhl H."/>
            <person name="Gislard M."/>
            <person name="Guendouz S."/>
            <person name="Journot L."/>
            <person name="Haffray P."/>
            <person name="Bestin A."/>
            <person name="Morvezen R."/>
            <person name="Feron R."/>
            <person name="Wen M."/>
            <person name="Jouanno E."/>
            <person name="Herpin A."/>
            <person name="Schartl M."/>
            <person name="Postlethwait J."/>
            <person name="Schaerlinger B."/>
            <person name="Chardard D."/>
            <person name="Lecocq T."/>
            <person name="Poncet C."/>
            <person name="Jaffrelo L."/>
            <person name="Lampietro C."/>
            <person name="Guiguen Y."/>
        </authorList>
    </citation>
    <scope>NUCLEOTIDE SEQUENCE [LARGE SCALE GENOMIC DNA]</scope>
    <source>
        <tissue evidence="7">Blood</tissue>
    </source>
</reference>
<dbReference type="InterPro" id="IPR001073">
    <property type="entry name" value="C1q_dom"/>
</dbReference>
<evidence type="ECO:0000313" key="8">
    <source>
        <dbReference type="Proteomes" id="UP000465112"/>
    </source>
</evidence>
<feature type="domain" description="C1q" evidence="6">
    <location>
        <begin position="75"/>
        <end position="215"/>
    </location>
</feature>
<accession>A0A6A5DUH9</accession>
<dbReference type="SUPFAM" id="SSF49842">
    <property type="entry name" value="TNF-like"/>
    <property type="match status" value="1"/>
</dbReference>
<dbReference type="PRINTS" id="PR00007">
    <property type="entry name" value="COMPLEMNTC1Q"/>
</dbReference>
<protein>
    <recommendedName>
        <fullName evidence="6">C1q domain-containing protein</fullName>
    </recommendedName>
</protein>
<evidence type="ECO:0000256" key="3">
    <source>
        <dbReference type="ARBA" id="ARBA00022729"/>
    </source>
</evidence>
<dbReference type="PANTHER" id="PTHR22923:SF102">
    <property type="entry name" value="CEREBELLIN 13-RELATED"/>
    <property type="match status" value="1"/>
</dbReference>
<proteinExistence type="predicted"/>
<keyword evidence="3 5" id="KW-0732">Signal</keyword>
<evidence type="ECO:0000256" key="2">
    <source>
        <dbReference type="ARBA" id="ARBA00022525"/>
    </source>
</evidence>
<evidence type="ECO:0000259" key="6">
    <source>
        <dbReference type="PROSITE" id="PS50871"/>
    </source>
</evidence>
<keyword evidence="2" id="KW-0964">Secreted</keyword>
<evidence type="ECO:0000256" key="4">
    <source>
        <dbReference type="SAM" id="Coils"/>
    </source>
</evidence>
<dbReference type="InterPro" id="IPR050822">
    <property type="entry name" value="Cerebellin_Synaptic_Org"/>
</dbReference>
<name>A0A6A5DUH9_PERFL</name>
<dbReference type="OrthoDB" id="10070467at2759"/>
<feature type="coiled-coil region" evidence="4">
    <location>
        <begin position="36"/>
        <end position="74"/>
    </location>
</feature>
<dbReference type="GO" id="GO:0005576">
    <property type="term" value="C:extracellular region"/>
    <property type="evidence" value="ECO:0007669"/>
    <property type="project" value="UniProtKB-SubCell"/>
</dbReference>
<dbReference type="Gene3D" id="2.60.120.40">
    <property type="match status" value="1"/>
</dbReference>
<comment type="caution">
    <text evidence="7">The sequence shown here is derived from an EMBL/GenBank/DDBJ whole genome shotgun (WGS) entry which is preliminary data.</text>
</comment>
<sequence>MEISVRFNLLLLLGTVSQSESNDCQQTFPQDIYAGLREITSSLVQLKADMTLLQRETKEQAAQQKTEVDKLNQKLQVRQVAFSASLLAGESATIGPFPSHTTLIYKHVPTNIGNAYNSNTGLFTAPVRGAYHFEWWVGVHGDNGVHASAAGLFKNSDQIFLAWEQQTAYFGTSSNGVTLFLEVGEVVSVRLWAGTLAFDNGYHHTTFSGHLLFPM</sequence>
<dbReference type="AlphaFoldDB" id="A0A6A5DUH9"/>
<evidence type="ECO:0000313" key="7">
    <source>
        <dbReference type="EMBL" id="KAF1378057.1"/>
    </source>
</evidence>
<dbReference type="EMBL" id="VHII01000016">
    <property type="protein sequence ID" value="KAF1378057.1"/>
    <property type="molecule type" value="Genomic_DNA"/>
</dbReference>
<dbReference type="SMART" id="SM00110">
    <property type="entry name" value="C1Q"/>
    <property type="match status" value="1"/>
</dbReference>
<organism evidence="7 8">
    <name type="scientific">Perca fluviatilis</name>
    <name type="common">European perch</name>
    <dbReference type="NCBI Taxonomy" id="8168"/>
    <lineage>
        <taxon>Eukaryota</taxon>
        <taxon>Metazoa</taxon>
        <taxon>Chordata</taxon>
        <taxon>Craniata</taxon>
        <taxon>Vertebrata</taxon>
        <taxon>Euteleostomi</taxon>
        <taxon>Actinopterygii</taxon>
        <taxon>Neopterygii</taxon>
        <taxon>Teleostei</taxon>
        <taxon>Neoteleostei</taxon>
        <taxon>Acanthomorphata</taxon>
        <taxon>Eupercaria</taxon>
        <taxon>Perciformes</taxon>
        <taxon>Percoidei</taxon>
        <taxon>Percidae</taxon>
        <taxon>Percinae</taxon>
        <taxon>Perca</taxon>
    </lineage>
</organism>
<dbReference type="PANTHER" id="PTHR22923">
    <property type="entry name" value="CEREBELLIN-RELATED"/>
    <property type="match status" value="1"/>
</dbReference>
<dbReference type="PROSITE" id="PS50871">
    <property type="entry name" value="C1Q"/>
    <property type="match status" value="1"/>
</dbReference>
<comment type="subcellular location">
    <subcellularLocation>
        <location evidence="1">Secreted</location>
    </subcellularLocation>
</comment>
<feature type="chain" id="PRO_5025632430" description="C1q domain-containing protein" evidence="5">
    <location>
        <begin position="22"/>
        <end position="215"/>
    </location>
</feature>